<feature type="domain" description="UspA" evidence="2">
    <location>
        <begin position="95"/>
        <end position="242"/>
    </location>
</feature>
<name>A0A1P8MR97_9RHOB</name>
<accession>A0A1P8MR97</accession>
<dbReference type="PANTHER" id="PTHR46268">
    <property type="entry name" value="STRESS RESPONSE PROTEIN NHAX"/>
    <property type="match status" value="1"/>
</dbReference>
<proteinExistence type="inferred from homology"/>
<dbReference type="KEGG" id="tom:BWR18_01465"/>
<dbReference type="InterPro" id="IPR006015">
    <property type="entry name" value="Universal_stress_UspA"/>
</dbReference>
<protein>
    <recommendedName>
        <fullName evidence="2">UspA domain-containing protein</fullName>
    </recommendedName>
</protein>
<dbReference type="PANTHER" id="PTHR46268:SF6">
    <property type="entry name" value="UNIVERSAL STRESS PROTEIN UP12"/>
    <property type="match status" value="1"/>
</dbReference>
<dbReference type="PRINTS" id="PR01438">
    <property type="entry name" value="UNVRSLSTRESS"/>
</dbReference>
<evidence type="ECO:0000259" key="2">
    <source>
        <dbReference type="Pfam" id="PF00582"/>
    </source>
</evidence>
<dbReference type="Proteomes" id="UP000186336">
    <property type="component" value="Chromosome"/>
</dbReference>
<dbReference type="Gene3D" id="3.40.50.620">
    <property type="entry name" value="HUPs"/>
    <property type="match status" value="1"/>
</dbReference>
<dbReference type="OrthoDB" id="7828597at2"/>
<comment type="similarity">
    <text evidence="1">Belongs to the universal stress protein A family.</text>
</comment>
<keyword evidence="4" id="KW-1185">Reference proteome</keyword>
<dbReference type="InterPro" id="IPR006016">
    <property type="entry name" value="UspA"/>
</dbReference>
<dbReference type="EMBL" id="CP019312">
    <property type="protein sequence ID" value="APX10513.1"/>
    <property type="molecule type" value="Genomic_DNA"/>
</dbReference>
<reference evidence="3 4" key="1">
    <citation type="submission" date="2017-01" db="EMBL/GenBank/DDBJ databases">
        <title>Complete genome of Tateyamaria omphalii DOK1-4 isolated from seawater in Dokdo.</title>
        <authorList>
            <person name="Kim J.H."/>
            <person name="Chi W.-J."/>
        </authorList>
    </citation>
    <scope>NUCLEOTIDE SEQUENCE [LARGE SCALE GENOMIC DNA]</scope>
    <source>
        <strain evidence="3 4">DOK1-4</strain>
    </source>
</reference>
<dbReference type="SUPFAM" id="SSF52402">
    <property type="entry name" value="Adenine nucleotide alpha hydrolases-like"/>
    <property type="match status" value="1"/>
</dbReference>
<gene>
    <name evidence="3" type="ORF">BWR18_01465</name>
</gene>
<dbReference type="InterPro" id="IPR014729">
    <property type="entry name" value="Rossmann-like_a/b/a_fold"/>
</dbReference>
<organism evidence="3 4">
    <name type="scientific">Tateyamaria omphalii</name>
    <dbReference type="NCBI Taxonomy" id="299262"/>
    <lineage>
        <taxon>Bacteria</taxon>
        <taxon>Pseudomonadati</taxon>
        <taxon>Pseudomonadota</taxon>
        <taxon>Alphaproteobacteria</taxon>
        <taxon>Rhodobacterales</taxon>
        <taxon>Roseobacteraceae</taxon>
        <taxon>Tateyamaria</taxon>
    </lineage>
</organism>
<dbReference type="CDD" id="cd00293">
    <property type="entry name" value="USP-like"/>
    <property type="match status" value="1"/>
</dbReference>
<dbReference type="RefSeq" id="WP_076626380.1">
    <property type="nucleotide sequence ID" value="NZ_CP019312.1"/>
</dbReference>
<evidence type="ECO:0000313" key="4">
    <source>
        <dbReference type="Proteomes" id="UP000186336"/>
    </source>
</evidence>
<evidence type="ECO:0000256" key="1">
    <source>
        <dbReference type="ARBA" id="ARBA00008791"/>
    </source>
</evidence>
<dbReference type="Pfam" id="PF00582">
    <property type="entry name" value="Usp"/>
    <property type="match status" value="1"/>
</dbReference>
<sequence>MTRYAQQRIANPVYFFDAPDEVLKDDNLSLEEKEKVLQSMAVDAEQLIDATAEGMESPNQTYKAEDLRLALEKLSKTKENAVLSKDAIQNTAQRFKRILVVTTSSQDLNRVVLDHALDLANLSGGDVSLLSVVPSDVEAVGPATALPMAGTAQVVSVDNSEVIADRKKLLAELCDTCRTGETIEIEIRSGPIEDELVVYAETWKADLIVVGSPNRSWLEGVFNPALDRHVTKLAPCPVLVVPEPN</sequence>
<evidence type="ECO:0000313" key="3">
    <source>
        <dbReference type="EMBL" id="APX10513.1"/>
    </source>
</evidence>
<dbReference type="AlphaFoldDB" id="A0A1P8MR97"/>
<dbReference type="STRING" id="299262.BWR18_01465"/>